<sequence>MTLKTSCPEKEPAFCGILVNQRFKLLSEAAHVLGHVVLASGSQHTQLHQDARQLAHHNFHSTFAKHVPIGDKLVVHAEAHLIEELRQAVRGRHVNTVTHQGVAALVSHFRLAEVA</sequence>
<name>A0A4Z2JFW8_9TELE</name>
<evidence type="ECO:0000313" key="2">
    <source>
        <dbReference type="Proteomes" id="UP000314294"/>
    </source>
</evidence>
<comment type="caution">
    <text evidence="1">The sequence shown here is derived from an EMBL/GenBank/DDBJ whole genome shotgun (WGS) entry which is preliminary data.</text>
</comment>
<keyword evidence="2" id="KW-1185">Reference proteome</keyword>
<organism evidence="1 2">
    <name type="scientific">Liparis tanakae</name>
    <name type="common">Tanaka's snailfish</name>
    <dbReference type="NCBI Taxonomy" id="230148"/>
    <lineage>
        <taxon>Eukaryota</taxon>
        <taxon>Metazoa</taxon>
        <taxon>Chordata</taxon>
        <taxon>Craniata</taxon>
        <taxon>Vertebrata</taxon>
        <taxon>Euteleostomi</taxon>
        <taxon>Actinopterygii</taxon>
        <taxon>Neopterygii</taxon>
        <taxon>Teleostei</taxon>
        <taxon>Neoteleostei</taxon>
        <taxon>Acanthomorphata</taxon>
        <taxon>Eupercaria</taxon>
        <taxon>Perciformes</taxon>
        <taxon>Cottioidei</taxon>
        <taxon>Cottales</taxon>
        <taxon>Liparidae</taxon>
        <taxon>Liparis</taxon>
    </lineage>
</organism>
<dbReference type="EMBL" id="SRLO01000002">
    <property type="protein sequence ID" value="TNN89146.1"/>
    <property type="molecule type" value="Genomic_DNA"/>
</dbReference>
<dbReference type="AlphaFoldDB" id="A0A4Z2JFW8"/>
<reference evidence="1 2" key="1">
    <citation type="submission" date="2019-03" db="EMBL/GenBank/DDBJ databases">
        <title>First draft genome of Liparis tanakae, snailfish: a comprehensive survey of snailfish specific genes.</title>
        <authorList>
            <person name="Kim W."/>
            <person name="Song I."/>
            <person name="Jeong J.-H."/>
            <person name="Kim D."/>
            <person name="Kim S."/>
            <person name="Ryu S."/>
            <person name="Song J.Y."/>
            <person name="Lee S.K."/>
        </authorList>
    </citation>
    <scope>NUCLEOTIDE SEQUENCE [LARGE SCALE GENOMIC DNA]</scope>
    <source>
        <tissue evidence="1">Muscle</tissue>
    </source>
</reference>
<accession>A0A4Z2JFW8</accession>
<gene>
    <name evidence="1" type="ORF">EYF80_000434</name>
</gene>
<proteinExistence type="predicted"/>
<protein>
    <submittedName>
        <fullName evidence="1">Uncharacterized protein</fullName>
    </submittedName>
</protein>
<evidence type="ECO:0000313" key="1">
    <source>
        <dbReference type="EMBL" id="TNN89146.1"/>
    </source>
</evidence>
<dbReference type="Proteomes" id="UP000314294">
    <property type="component" value="Unassembled WGS sequence"/>
</dbReference>